<dbReference type="EMBL" id="BOSE01000001">
    <property type="protein sequence ID" value="GIP14980.1"/>
    <property type="molecule type" value="Genomic_DNA"/>
</dbReference>
<dbReference type="RefSeq" id="WP_213513149.1">
    <property type="nucleotide sequence ID" value="NZ_BOSE01000001.1"/>
</dbReference>
<dbReference type="AlphaFoldDB" id="A0A919YKQ8"/>
<comment type="caution">
    <text evidence="1">The sequence shown here is derived from an EMBL/GenBank/DDBJ whole genome shotgun (WGS) entry which is preliminary data.</text>
</comment>
<reference evidence="1" key="1">
    <citation type="submission" date="2021-03" db="EMBL/GenBank/DDBJ databases">
        <title>Antimicrobial resistance genes in bacteria isolated from Japanese honey, and their potential for conferring macrolide and lincosamide resistance in the American foulbrood pathogen Paenibacillus larvae.</title>
        <authorList>
            <person name="Okamoto M."/>
            <person name="Kumagai M."/>
            <person name="Kanamori H."/>
            <person name="Takamatsu D."/>
        </authorList>
    </citation>
    <scope>NUCLEOTIDE SEQUENCE</scope>
    <source>
        <strain evidence="1">J40TS1</strain>
    </source>
</reference>
<evidence type="ECO:0000313" key="2">
    <source>
        <dbReference type="Proteomes" id="UP000683139"/>
    </source>
</evidence>
<keyword evidence="2" id="KW-1185">Reference proteome</keyword>
<sequence>MKYLTKEWYDLSQQTGLHFGKRVHKGAHVHDEALYQRLYKRKEKEYVNFQRELYNTDPRFMLKSDGMTLVPLSKVLDGGEIAEEDTIIHHMSAEERDRIEALIAEYDRRPPFDETDCKQQFHESVEWGSKAAAAKLPHELLTQIADIRVFALGYCTKEVLLQLKKQSIENEQKVKSTMEQYAKAQQAQHIPESIRSKFNFHDCTVTALDVGEHIVVRLDTRGGFTNTNKVTFISAEMMKQDEGIAGCHWIYDELYRIDDGYEVHVLFAGQRMPEMIIRCRDILLEKEEENMCD</sequence>
<gene>
    <name evidence="1" type="ORF">J40TS1_06220</name>
</gene>
<protein>
    <recommendedName>
        <fullName evidence="3">DUF4085 family protein</fullName>
    </recommendedName>
</protein>
<evidence type="ECO:0008006" key="3">
    <source>
        <dbReference type="Google" id="ProtNLM"/>
    </source>
</evidence>
<accession>A0A919YKQ8</accession>
<dbReference type="Pfam" id="PF13315">
    <property type="entry name" value="DUF4085"/>
    <property type="match status" value="1"/>
</dbReference>
<dbReference type="Proteomes" id="UP000683139">
    <property type="component" value="Unassembled WGS sequence"/>
</dbReference>
<proteinExistence type="predicted"/>
<dbReference type="InterPro" id="IPR025144">
    <property type="entry name" value="DUF4085"/>
</dbReference>
<evidence type="ECO:0000313" key="1">
    <source>
        <dbReference type="EMBL" id="GIP14980.1"/>
    </source>
</evidence>
<name>A0A919YKQ8_9BACL</name>
<organism evidence="1 2">
    <name type="scientific">Paenibacillus montaniterrae</name>
    <dbReference type="NCBI Taxonomy" id="429341"/>
    <lineage>
        <taxon>Bacteria</taxon>
        <taxon>Bacillati</taxon>
        <taxon>Bacillota</taxon>
        <taxon>Bacilli</taxon>
        <taxon>Bacillales</taxon>
        <taxon>Paenibacillaceae</taxon>
        <taxon>Paenibacillus</taxon>
    </lineage>
</organism>